<evidence type="ECO:0000256" key="1">
    <source>
        <dbReference type="SAM" id="Phobius"/>
    </source>
</evidence>
<feature type="transmembrane region" description="Helical" evidence="1">
    <location>
        <begin position="6"/>
        <end position="28"/>
    </location>
</feature>
<evidence type="ECO:0000313" key="2">
    <source>
        <dbReference type="Proteomes" id="UP000025227"/>
    </source>
</evidence>
<proteinExistence type="predicted"/>
<keyword evidence="1" id="KW-0812">Transmembrane</keyword>
<dbReference type="Proteomes" id="UP000025227">
    <property type="component" value="Unplaced"/>
</dbReference>
<name>A0A7I4XXD3_HAECO</name>
<keyword evidence="1" id="KW-1133">Transmembrane helix</keyword>
<sequence length="55" mass="6040">MDLWQWLATGGSVACLAVILALCCFVLCRRSSSSYEVSKAVMHQNVPQGGNEFYV</sequence>
<dbReference type="WBParaSite" id="HCON_00016435-00001">
    <property type="protein sequence ID" value="HCON_00016435-00001"/>
    <property type="gene ID" value="HCON_00016435"/>
</dbReference>
<protein>
    <submittedName>
        <fullName evidence="3">TMM52 protein</fullName>
    </submittedName>
</protein>
<keyword evidence="2" id="KW-1185">Reference proteome</keyword>
<dbReference type="AlphaFoldDB" id="A0A7I4XXD3"/>
<dbReference type="OrthoDB" id="5833034at2759"/>
<evidence type="ECO:0000313" key="3">
    <source>
        <dbReference type="WBParaSite" id="HCON_00016435-00001"/>
    </source>
</evidence>
<organism evidence="2 3">
    <name type="scientific">Haemonchus contortus</name>
    <name type="common">Barber pole worm</name>
    <dbReference type="NCBI Taxonomy" id="6289"/>
    <lineage>
        <taxon>Eukaryota</taxon>
        <taxon>Metazoa</taxon>
        <taxon>Ecdysozoa</taxon>
        <taxon>Nematoda</taxon>
        <taxon>Chromadorea</taxon>
        <taxon>Rhabditida</taxon>
        <taxon>Rhabditina</taxon>
        <taxon>Rhabditomorpha</taxon>
        <taxon>Strongyloidea</taxon>
        <taxon>Trichostrongylidae</taxon>
        <taxon>Haemonchus</taxon>
    </lineage>
</organism>
<reference evidence="3" key="1">
    <citation type="submission" date="2020-12" db="UniProtKB">
        <authorList>
            <consortium name="WormBaseParasite"/>
        </authorList>
    </citation>
    <scope>IDENTIFICATION</scope>
    <source>
        <strain evidence="3">MHco3</strain>
    </source>
</reference>
<accession>A0A7I4XXD3</accession>
<keyword evidence="1" id="KW-0472">Membrane</keyword>